<keyword evidence="1" id="KW-0805">Transcription regulation</keyword>
<dbReference type="PANTHER" id="PTHR40661:SF3">
    <property type="entry name" value="FELS-1 PROPHAGE TRANSCRIPTIONAL REGULATOR"/>
    <property type="match status" value="1"/>
</dbReference>
<dbReference type="PATRIC" id="fig|1227739.3.peg.2424"/>
<sequence length="232" mass="25612">MMAHYGLNTNSMAKQLGYAATSKLHGIMQGSAPSFGTLNDILERWPDVAADWLVLGKGPMLRGGTTAAAPQPQAAPVVMDTMNERGEQNTLFVPIPAQAGYTMHHHEAAYYKQLDAYRLPGFEHGEFQAFEVSGDSMAPTINHRDVVVCSRMAELRLLEPGEVYIVATAASVMLKRIRTRVRATDTEVTLFSDNANRPPYEMETRDVRELWRVQGYVSGCIPSAPDVTVEQL</sequence>
<keyword evidence="2" id="KW-0238">DNA-binding</keyword>
<evidence type="ECO:0000256" key="1">
    <source>
        <dbReference type="ARBA" id="ARBA00023015"/>
    </source>
</evidence>
<keyword evidence="6" id="KW-1185">Reference proteome</keyword>
<dbReference type="OrthoDB" id="3831186at2"/>
<dbReference type="SUPFAM" id="SSF51306">
    <property type="entry name" value="LexA/Signal peptidase"/>
    <property type="match status" value="1"/>
</dbReference>
<evidence type="ECO:0000259" key="4">
    <source>
        <dbReference type="Pfam" id="PF00717"/>
    </source>
</evidence>
<dbReference type="Gene3D" id="2.10.109.10">
    <property type="entry name" value="Umud Fragment, subunit A"/>
    <property type="match status" value="1"/>
</dbReference>
<keyword evidence="3" id="KW-0804">Transcription</keyword>
<accession>W8F7V2</accession>
<dbReference type="InterPro" id="IPR015927">
    <property type="entry name" value="Peptidase_S24_S26A/B/C"/>
</dbReference>
<reference evidence="5 6" key="1">
    <citation type="submission" date="2014-01" db="EMBL/GenBank/DDBJ databases">
        <title>Complete genome sequence of ionizing-radiation resistance bacterium Hymenobacter swuensis DY53.</title>
        <authorList>
            <person name="Jung J.-H."/>
            <person name="Jeong S.-W."/>
            <person name="Joe M.-H."/>
            <person name="Cho y.-j."/>
            <person name="Kim M.-K."/>
            <person name="Lim S.-Y."/>
        </authorList>
    </citation>
    <scope>NUCLEOTIDE SEQUENCE [LARGE SCALE GENOMIC DNA]</scope>
    <source>
        <strain evidence="5 6">DY53</strain>
    </source>
</reference>
<dbReference type="HOGENOM" id="CLU_074799_1_0_10"/>
<organism evidence="5 6">
    <name type="scientific">Hymenobacter swuensis DY53</name>
    <dbReference type="NCBI Taxonomy" id="1227739"/>
    <lineage>
        <taxon>Bacteria</taxon>
        <taxon>Pseudomonadati</taxon>
        <taxon>Bacteroidota</taxon>
        <taxon>Cytophagia</taxon>
        <taxon>Cytophagales</taxon>
        <taxon>Hymenobacteraceae</taxon>
        <taxon>Hymenobacter</taxon>
    </lineage>
</organism>
<dbReference type="eggNOG" id="COG2932">
    <property type="taxonomic scope" value="Bacteria"/>
</dbReference>
<dbReference type="KEGG" id="hsw:Hsw_2220"/>
<name>W8F7V2_9BACT</name>
<dbReference type="Pfam" id="PF00717">
    <property type="entry name" value="Peptidase_S24"/>
    <property type="match status" value="1"/>
</dbReference>
<evidence type="ECO:0000313" key="6">
    <source>
        <dbReference type="Proteomes" id="UP000019423"/>
    </source>
</evidence>
<proteinExistence type="predicted"/>
<dbReference type="AlphaFoldDB" id="W8F7V2"/>
<evidence type="ECO:0000256" key="2">
    <source>
        <dbReference type="ARBA" id="ARBA00023125"/>
    </source>
</evidence>
<evidence type="ECO:0000256" key="3">
    <source>
        <dbReference type="ARBA" id="ARBA00023163"/>
    </source>
</evidence>
<dbReference type="Proteomes" id="UP000019423">
    <property type="component" value="Chromosome"/>
</dbReference>
<gene>
    <name evidence="5" type="ORF">Hsw_2220</name>
</gene>
<dbReference type="EMBL" id="CP007145">
    <property type="protein sequence ID" value="AHJ97815.1"/>
    <property type="molecule type" value="Genomic_DNA"/>
</dbReference>
<dbReference type="CDD" id="cd06529">
    <property type="entry name" value="S24_LexA-like"/>
    <property type="match status" value="1"/>
</dbReference>
<protein>
    <recommendedName>
        <fullName evidence="4">Peptidase S24/S26A/S26B/S26C domain-containing protein</fullName>
    </recommendedName>
</protein>
<dbReference type="InterPro" id="IPR039418">
    <property type="entry name" value="LexA-like"/>
</dbReference>
<dbReference type="PANTHER" id="PTHR40661">
    <property type="match status" value="1"/>
</dbReference>
<feature type="domain" description="Peptidase S24/S26A/S26B/S26C" evidence="4">
    <location>
        <begin position="122"/>
        <end position="204"/>
    </location>
</feature>
<evidence type="ECO:0000313" key="5">
    <source>
        <dbReference type="EMBL" id="AHJ97815.1"/>
    </source>
</evidence>
<dbReference type="InterPro" id="IPR036286">
    <property type="entry name" value="LexA/Signal_pep-like_sf"/>
</dbReference>
<dbReference type="GO" id="GO:0003677">
    <property type="term" value="F:DNA binding"/>
    <property type="evidence" value="ECO:0007669"/>
    <property type="project" value="UniProtKB-KW"/>
</dbReference>